<comment type="caution">
    <text evidence="1">The sequence shown here is derived from an EMBL/GenBank/DDBJ whole genome shotgun (WGS) entry which is preliminary data.</text>
</comment>
<keyword evidence="2" id="KW-1185">Reference proteome</keyword>
<dbReference type="PIRSF" id="PIRSF020481">
    <property type="entry name" value="BAP"/>
    <property type="match status" value="1"/>
</dbReference>
<evidence type="ECO:0000313" key="1">
    <source>
        <dbReference type="EMBL" id="RBO90515.1"/>
    </source>
</evidence>
<dbReference type="EMBL" id="QNRH01000013">
    <property type="protein sequence ID" value="RBO90515.1"/>
    <property type="molecule type" value="Genomic_DNA"/>
</dbReference>
<reference evidence="1 2" key="1">
    <citation type="submission" date="2018-06" db="EMBL/GenBank/DDBJ databases">
        <title>Genomic Encyclopedia of Type Strains, Phase IV (KMG-IV): sequencing the most valuable type-strain genomes for metagenomic binning, comparative biology and taxonomic classification.</title>
        <authorList>
            <person name="Goeker M."/>
        </authorList>
    </citation>
    <scope>NUCLEOTIDE SEQUENCE [LARGE SCALE GENOMIC DNA]</scope>
    <source>
        <strain evidence="1 2">DSM 25619</strain>
    </source>
</reference>
<name>A0A366DKQ5_9HYPH</name>
<dbReference type="Proteomes" id="UP000252893">
    <property type="component" value="Unassembled WGS sequence"/>
</dbReference>
<dbReference type="OrthoDB" id="9793802at2"/>
<dbReference type="AlphaFoldDB" id="A0A366DKQ5"/>
<proteinExistence type="predicted"/>
<dbReference type="InterPro" id="IPR014507">
    <property type="entry name" value="Baseplate_assembly_J_pred"/>
</dbReference>
<sequence>MSLDLSNFPQPEVIETLDYNKIYAEEVEDFKARWEIVREKYPELPPYNVEMLETDPASILLGVDAYRDLMLRGRINSAAKANLVAFATGSDLDHLAAFYGVVRMTGETDDSFRDRLLIEIKGRSTGGSSYWYAAAARRADVRIKSVVVYRERVLPVIHIAVLSSENGGIPDQAMLDAVKAIVTSDQVRLVNDTIIVEAAVSSPTDIEADIWLLPNTTSAVIEALPGNLREAWANESGVGFDLEPSWVEARLHVPGVKRVRVITPADTVVADSGVAIALGEIKLNFKGYDY</sequence>
<protein>
    <submittedName>
        <fullName evidence="1">Phage-related baseplate assembly protein</fullName>
    </submittedName>
</protein>
<accession>A0A366DKQ5</accession>
<organism evidence="1 2">
    <name type="scientific">Pseudochrobactrum asaccharolyticum</name>
    <dbReference type="NCBI Taxonomy" id="354351"/>
    <lineage>
        <taxon>Bacteria</taxon>
        <taxon>Pseudomonadati</taxon>
        <taxon>Pseudomonadota</taxon>
        <taxon>Alphaproteobacteria</taxon>
        <taxon>Hyphomicrobiales</taxon>
        <taxon>Brucellaceae</taxon>
        <taxon>Pseudochrobactrum</taxon>
    </lineage>
</organism>
<evidence type="ECO:0000313" key="2">
    <source>
        <dbReference type="Proteomes" id="UP000252893"/>
    </source>
</evidence>
<dbReference type="RefSeq" id="WP_113946264.1">
    <property type="nucleotide sequence ID" value="NZ_JBHEEG010000005.1"/>
</dbReference>
<gene>
    <name evidence="1" type="ORF">DFR47_11376</name>
</gene>